<dbReference type="InterPro" id="IPR052559">
    <property type="entry name" value="V-haloperoxidase"/>
</dbReference>
<gene>
    <name evidence="3" type="ORF">KC729_01600</name>
</gene>
<evidence type="ECO:0000313" key="3">
    <source>
        <dbReference type="EMBL" id="MCA9726345.1"/>
    </source>
</evidence>
<comment type="caution">
    <text evidence="3">The sequence shown here is derived from an EMBL/GenBank/DDBJ whole genome shotgun (WGS) entry which is preliminary data.</text>
</comment>
<reference evidence="3" key="2">
    <citation type="journal article" date="2021" name="Microbiome">
        <title>Successional dynamics and alternative stable states in a saline activated sludge microbial community over 9 years.</title>
        <authorList>
            <person name="Wang Y."/>
            <person name="Ye J."/>
            <person name="Ju F."/>
            <person name="Liu L."/>
            <person name="Boyd J.A."/>
            <person name="Deng Y."/>
            <person name="Parks D.H."/>
            <person name="Jiang X."/>
            <person name="Yin X."/>
            <person name="Woodcroft B.J."/>
            <person name="Tyson G.W."/>
            <person name="Hugenholtz P."/>
            <person name="Polz M.F."/>
            <person name="Zhang T."/>
        </authorList>
    </citation>
    <scope>NUCLEOTIDE SEQUENCE</scope>
    <source>
        <strain evidence="3">HKST-UBA01</strain>
    </source>
</reference>
<accession>A0A956LV91</accession>
<dbReference type="SUPFAM" id="SSF48317">
    <property type="entry name" value="Acid phosphatase/Vanadium-dependent haloperoxidase"/>
    <property type="match status" value="1"/>
</dbReference>
<dbReference type="InterPro" id="IPR016119">
    <property type="entry name" value="Br/Cl_peroxidase_C"/>
</dbReference>
<dbReference type="Pfam" id="PF21167">
    <property type="entry name" value="DUF6851"/>
    <property type="match status" value="1"/>
</dbReference>
<dbReference type="Proteomes" id="UP000697710">
    <property type="component" value="Unassembled WGS sequence"/>
</dbReference>
<evidence type="ECO:0000259" key="2">
    <source>
        <dbReference type="Pfam" id="PF21167"/>
    </source>
</evidence>
<dbReference type="CDD" id="cd03398">
    <property type="entry name" value="PAP2_haloperoxidase"/>
    <property type="match status" value="1"/>
</dbReference>
<feature type="domain" description="DUF6851" evidence="2">
    <location>
        <begin position="70"/>
        <end position="204"/>
    </location>
</feature>
<dbReference type="PANTHER" id="PTHR34599:SF2">
    <property type="entry name" value="TRAF-TYPE DOMAIN-CONTAINING PROTEIN"/>
    <property type="match status" value="1"/>
</dbReference>
<evidence type="ECO:0000313" key="4">
    <source>
        <dbReference type="Proteomes" id="UP000697710"/>
    </source>
</evidence>
<dbReference type="GO" id="GO:0004601">
    <property type="term" value="F:peroxidase activity"/>
    <property type="evidence" value="ECO:0007669"/>
    <property type="project" value="InterPro"/>
</dbReference>
<organism evidence="3 4">
    <name type="scientific">Eiseniibacteriota bacterium</name>
    <dbReference type="NCBI Taxonomy" id="2212470"/>
    <lineage>
        <taxon>Bacteria</taxon>
        <taxon>Candidatus Eiseniibacteriota</taxon>
    </lineage>
</organism>
<dbReference type="PANTHER" id="PTHR34599">
    <property type="entry name" value="PEROXIDASE-RELATED"/>
    <property type="match status" value="1"/>
</dbReference>
<name>A0A956LV91_UNCEI</name>
<sequence length="746" mass="82843">MTALIATLGLVTLDVFPTSAAAHVAGYGGPGFVAAGTEHSVARLWNEELLEAIRHDFARPTVHARNLFHVSVAMYDAWAAYDDVADTYMLGKTVHGATCPFYEMDKPVDIDLARDEAVSYAAYRLLSHRFRNSPGAAQTLPRFDSLFASLGYDASFTSTDYRKGAPHAAAALGNYIAERMIEYGQHDHSNEQNAYANLHYKPLNPPMTPTLPGDPDIADYNRWQPLTLDFIDQSGHQIPVSTPPFLSPEWGQVNSFALNDQDLTVHERDGYDYWVFHDPGAPPHLQMDGGGLSDDYQWTFELVAIWASHLDPNDGVLWDISPASIGNVPRLPETLAEYRDFYDLLDGGDPSEGWDVNPRTGKPYEPQMVPRGDYTRVLAEFWADGPKSETPPGHWFTILNYVNDHPLSHRRFEGVGPELDPLEWDVKAYFLLGAAMHDAAVSAWGIKGYHDYIRPVSAIRAMADLGQSSDPDLPHYHPAGLPLVDGLVELVEEGDPLAGLDDVNVGKIKLYTWRGHDYIDDPETDTAGVGWILAENWWPYQRPTFITPPFAGYISGHSTFSRAAAEMLTKLTGDEYFPGGMGQFFAPKDSFLVFEDGPSVDVTLQWATYRDASDQTSLSRIWGGIHPPADDIPGRKIGIEIAAEVFALGKRYFEGAIPDDSPVATTLLYPNPVSANRLVSIELGRPTEQLDVELFDASGRRVQSMRQDVTGQRFVGMELSDLASGLYFVRVEGDSWETHHRLQIIR</sequence>
<protein>
    <submittedName>
        <fullName evidence="3">T9SS type A sorting domain-containing protein</fullName>
    </submittedName>
</protein>
<dbReference type="AlphaFoldDB" id="A0A956LV91"/>
<dbReference type="Gene3D" id="2.60.120.380">
    <property type="match status" value="1"/>
</dbReference>
<proteinExistence type="predicted"/>
<dbReference type="InterPro" id="IPR026444">
    <property type="entry name" value="Secre_tail"/>
</dbReference>
<dbReference type="EMBL" id="JAGQHR010000021">
    <property type="protein sequence ID" value="MCA9726345.1"/>
    <property type="molecule type" value="Genomic_DNA"/>
</dbReference>
<evidence type="ECO:0000259" key="1">
    <source>
        <dbReference type="Pfam" id="PF18962"/>
    </source>
</evidence>
<dbReference type="NCBIfam" id="TIGR04183">
    <property type="entry name" value="Por_Secre_tail"/>
    <property type="match status" value="1"/>
</dbReference>
<dbReference type="InterPro" id="IPR049283">
    <property type="entry name" value="DUF6851"/>
</dbReference>
<dbReference type="Gene3D" id="1.10.606.10">
    <property type="entry name" value="Vanadium-containing Chloroperoxidase, domain 2"/>
    <property type="match status" value="1"/>
</dbReference>
<dbReference type="InterPro" id="IPR036938">
    <property type="entry name" value="PAP2/HPO_sf"/>
</dbReference>
<reference evidence="3" key="1">
    <citation type="submission" date="2020-04" db="EMBL/GenBank/DDBJ databases">
        <authorList>
            <person name="Zhang T."/>
        </authorList>
    </citation>
    <scope>NUCLEOTIDE SEQUENCE</scope>
    <source>
        <strain evidence="3">HKST-UBA01</strain>
    </source>
</reference>
<dbReference type="Pfam" id="PF18962">
    <property type="entry name" value="Por_Secre_tail"/>
    <property type="match status" value="1"/>
</dbReference>
<feature type="domain" description="Secretion system C-terminal sorting" evidence="1">
    <location>
        <begin position="668"/>
        <end position="743"/>
    </location>
</feature>